<name>A0AA38WLE3_9ASTR</name>
<organism evidence="1 2">
    <name type="scientific">Centaurea solstitialis</name>
    <name type="common">yellow star-thistle</name>
    <dbReference type="NCBI Taxonomy" id="347529"/>
    <lineage>
        <taxon>Eukaryota</taxon>
        <taxon>Viridiplantae</taxon>
        <taxon>Streptophyta</taxon>
        <taxon>Embryophyta</taxon>
        <taxon>Tracheophyta</taxon>
        <taxon>Spermatophyta</taxon>
        <taxon>Magnoliopsida</taxon>
        <taxon>eudicotyledons</taxon>
        <taxon>Gunneridae</taxon>
        <taxon>Pentapetalae</taxon>
        <taxon>asterids</taxon>
        <taxon>campanulids</taxon>
        <taxon>Asterales</taxon>
        <taxon>Asteraceae</taxon>
        <taxon>Carduoideae</taxon>
        <taxon>Cardueae</taxon>
        <taxon>Centaureinae</taxon>
        <taxon>Centaurea</taxon>
    </lineage>
</organism>
<sequence>MYLTASRPDIMFATCVCARYQTTPKESHLAAVNELVTKMARTLLNKTILYTSYSVRRKDSHLYALCDADLQNLCVFDLVYMYKVLQNYINNGKMAYSRRTYATSLNRLREVMRAQVIFHSKTDFDLGYWLVQDKMCISPPRNRPLWILRMHIKSIGCQLRWS</sequence>
<protein>
    <submittedName>
        <fullName evidence="1">Uncharacterized protein</fullName>
    </submittedName>
</protein>
<comment type="caution">
    <text evidence="1">The sequence shown here is derived from an EMBL/GenBank/DDBJ whole genome shotgun (WGS) entry which is preliminary data.</text>
</comment>
<evidence type="ECO:0000313" key="1">
    <source>
        <dbReference type="EMBL" id="KAJ9556700.1"/>
    </source>
</evidence>
<dbReference type="EMBL" id="JARYMX010000003">
    <property type="protein sequence ID" value="KAJ9556700.1"/>
    <property type="molecule type" value="Genomic_DNA"/>
</dbReference>
<proteinExistence type="predicted"/>
<dbReference type="PANTHER" id="PTHR11439">
    <property type="entry name" value="GAG-POL-RELATED RETROTRANSPOSON"/>
    <property type="match status" value="1"/>
</dbReference>
<dbReference type="Proteomes" id="UP001172457">
    <property type="component" value="Chromosome 3"/>
</dbReference>
<dbReference type="PANTHER" id="PTHR11439:SF509">
    <property type="entry name" value="RNA-DIRECTED DNA POLYMERASE"/>
    <property type="match status" value="1"/>
</dbReference>
<keyword evidence="2" id="KW-1185">Reference proteome</keyword>
<reference evidence="1" key="1">
    <citation type="submission" date="2023-03" db="EMBL/GenBank/DDBJ databases">
        <title>Chromosome-scale reference genome and RAD-based genetic map of yellow starthistle (Centaurea solstitialis) reveal putative structural variation and QTLs associated with invader traits.</title>
        <authorList>
            <person name="Reatini B."/>
            <person name="Cang F.A."/>
            <person name="Jiang Q."/>
            <person name="Mckibben M.T.W."/>
            <person name="Barker M.S."/>
            <person name="Rieseberg L.H."/>
            <person name="Dlugosch K.M."/>
        </authorList>
    </citation>
    <scope>NUCLEOTIDE SEQUENCE</scope>
    <source>
        <strain evidence="1">CAN-66</strain>
        <tissue evidence="1">Leaf</tissue>
    </source>
</reference>
<accession>A0AA38WLE3</accession>
<dbReference type="AlphaFoldDB" id="A0AA38WLE3"/>
<gene>
    <name evidence="1" type="ORF">OSB04_011314</name>
</gene>
<evidence type="ECO:0000313" key="2">
    <source>
        <dbReference type="Proteomes" id="UP001172457"/>
    </source>
</evidence>